<feature type="non-terminal residue" evidence="1">
    <location>
        <position position="1"/>
    </location>
</feature>
<evidence type="ECO:0000313" key="1">
    <source>
        <dbReference type="EMBL" id="SVE07206.1"/>
    </source>
</evidence>
<dbReference type="EMBL" id="UINC01192193">
    <property type="protein sequence ID" value="SVE07206.1"/>
    <property type="molecule type" value="Genomic_DNA"/>
</dbReference>
<proteinExistence type="predicted"/>
<organism evidence="1">
    <name type="scientific">marine metagenome</name>
    <dbReference type="NCBI Taxonomy" id="408172"/>
    <lineage>
        <taxon>unclassified sequences</taxon>
        <taxon>metagenomes</taxon>
        <taxon>ecological metagenomes</taxon>
    </lineage>
</organism>
<name>A0A383AH33_9ZZZZ</name>
<reference evidence="1" key="1">
    <citation type="submission" date="2018-05" db="EMBL/GenBank/DDBJ databases">
        <authorList>
            <person name="Lanie J.A."/>
            <person name="Ng W.-L."/>
            <person name="Kazmierczak K.M."/>
            <person name="Andrzejewski T.M."/>
            <person name="Davidsen T.M."/>
            <person name="Wayne K.J."/>
            <person name="Tettelin H."/>
            <person name="Glass J.I."/>
            <person name="Rusch D."/>
            <person name="Podicherti R."/>
            <person name="Tsui H.-C.T."/>
            <person name="Winkler M.E."/>
        </authorList>
    </citation>
    <scope>NUCLEOTIDE SEQUENCE</scope>
</reference>
<gene>
    <name evidence="1" type="ORF">METZ01_LOCUS460060</name>
</gene>
<dbReference type="AlphaFoldDB" id="A0A383AH33"/>
<feature type="non-terminal residue" evidence="1">
    <location>
        <position position="37"/>
    </location>
</feature>
<sequence>VSAQSQNPDSIYTQQVKQLVNMIYPQETGYGSVFEDA</sequence>
<accession>A0A383AH33</accession>
<protein>
    <submittedName>
        <fullName evidence="1">Uncharacterized protein</fullName>
    </submittedName>
</protein>